<dbReference type="EC" id="2.3.1.1" evidence="8"/>
<feature type="active site" description="Nucleophile" evidence="8">
    <location>
        <position position="179"/>
    </location>
</feature>
<dbReference type="PANTHER" id="PTHR23100">
    <property type="entry name" value="ARGININE BIOSYNTHESIS BIFUNCTIONAL PROTEIN ARGJ"/>
    <property type="match status" value="1"/>
</dbReference>
<evidence type="ECO:0000256" key="4">
    <source>
        <dbReference type="ARBA" id="ARBA00022490"/>
    </source>
</evidence>
<dbReference type="SUPFAM" id="SSF56266">
    <property type="entry name" value="DmpA/ArgJ-like"/>
    <property type="match status" value="1"/>
</dbReference>
<feature type="chain" id="PRO_5023453285" description="Arginine biosynthesis bifunctional protein ArgJ beta chain" evidence="8">
    <location>
        <begin position="179"/>
        <end position="383"/>
    </location>
</feature>
<dbReference type="GO" id="GO:0004358">
    <property type="term" value="F:L-glutamate N-acetyltransferase activity, acting on acetyl-L-ornithine as donor"/>
    <property type="evidence" value="ECO:0007669"/>
    <property type="project" value="UniProtKB-UniRule"/>
</dbReference>
<dbReference type="EC" id="2.3.1.35" evidence="8"/>
<dbReference type="GO" id="GO:0005737">
    <property type="term" value="C:cytoplasm"/>
    <property type="evidence" value="ECO:0007669"/>
    <property type="project" value="UniProtKB-SubCell"/>
</dbReference>
<evidence type="ECO:0000256" key="5">
    <source>
        <dbReference type="ARBA" id="ARBA00022679"/>
    </source>
</evidence>
<keyword evidence="5 8" id="KW-0808">Transferase</keyword>
<name>A0A368T7G1_9ACTN</name>
<feature type="binding site" evidence="8">
    <location>
        <position position="383"/>
    </location>
    <ligand>
        <name>substrate</name>
    </ligand>
</feature>
<dbReference type="OrthoDB" id="9804242at2"/>
<keyword evidence="8" id="KW-0055">Arginine biosynthesis</keyword>
<reference evidence="9 10" key="1">
    <citation type="submission" date="2018-04" db="EMBL/GenBank/DDBJ databases">
        <title>Novel actinobacteria from marine sediment.</title>
        <authorList>
            <person name="Ng Z.Y."/>
            <person name="Tan G.Y.A."/>
        </authorList>
    </citation>
    <scope>NUCLEOTIDE SEQUENCE [LARGE SCALE GENOMIC DNA]</scope>
    <source>
        <strain evidence="9 10">TPS81</strain>
    </source>
</reference>
<dbReference type="Pfam" id="PF01960">
    <property type="entry name" value="ArgJ"/>
    <property type="match status" value="1"/>
</dbReference>
<dbReference type="InterPro" id="IPR002813">
    <property type="entry name" value="Arg_biosynth_ArgJ"/>
</dbReference>
<feature type="binding site" evidence="8">
    <location>
        <position position="179"/>
    </location>
    <ligand>
        <name>substrate</name>
    </ligand>
</feature>
<feature type="binding site" evidence="8">
    <location>
        <position position="168"/>
    </location>
    <ligand>
        <name>substrate</name>
    </ligand>
</feature>
<comment type="pathway">
    <text evidence="8">Amino-acid biosynthesis; L-arginine biosynthesis; L-ornithine and N-acetyl-L-glutamate from L-glutamate and N(2)-acetyl-L-ornithine (cyclic): step 1/1.</text>
</comment>
<keyword evidence="8" id="KW-0511">Multifunctional enzyme</keyword>
<dbReference type="AlphaFoldDB" id="A0A368T7G1"/>
<dbReference type="NCBIfam" id="TIGR00120">
    <property type="entry name" value="ArgJ"/>
    <property type="match status" value="1"/>
</dbReference>
<accession>A0A368T7G1</accession>
<evidence type="ECO:0000256" key="3">
    <source>
        <dbReference type="ARBA" id="ARBA00011475"/>
    </source>
</evidence>
<comment type="catalytic activity">
    <reaction evidence="8">
        <text>N(2)-acetyl-L-ornithine + L-glutamate = N-acetyl-L-glutamate + L-ornithine</text>
        <dbReference type="Rhea" id="RHEA:15349"/>
        <dbReference type="ChEBI" id="CHEBI:29985"/>
        <dbReference type="ChEBI" id="CHEBI:44337"/>
        <dbReference type="ChEBI" id="CHEBI:46911"/>
        <dbReference type="ChEBI" id="CHEBI:57805"/>
        <dbReference type="EC" id="2.3.1.35"/>
    </reaction>
</comment>
<dbReference type="RefSeq" id="WP_114398277.1">
    <property type="nucleotide sequence ID" value="NZ_QEIM01000065.1"/>
</dbReference>
<dbReference type="EMBL" id="QEIN01000052">
    <property type="protein sequence ID" value="RCV59884.1"/>
    <property type="molecule type" value="Genomic_DNA"/>
</dbReference>
<feature type="binding site" evidence="8">
    <location>
        <position position="378"/>
    </location>
    <ligand>
        <name>substrate</name>
    </ligand>
</feature>
<comment type="subunit">
    <text evidence="3 8">Heterotetramer of two alpha and two beta chains.</text>
</comment>
<organism evidence="9 10">
    <name type="scientific">Marinitenerispora sediminis</name>
    <dbReference type="NCBI Taxonomy" id="1931232"/>
    <lineage>
        <taxon>Bacteria</taxon>
        <taxon>Bacillati</taxon>
        <taxon>Actinomycetota</taxon>
        <taxon>Actinomycetes</taxon>
        <taxon>Streptosporangiales</taxon>
        <taxon>Nocardiopsidaceae</taxon>
        <taxon>Marinitenerispora</taxon>
    </lineage>
</organism>
<dbReference type="Gene3D" id="3.10.20.340">
    <property type="entry name" value="ArgJ beta chain, C-terminal domain"/>
    <property type="match status" value="1"/>
</dbReference>
<dbReference type="PANTHER" id="PTHR23100:SF0">
    <property type="entry name" value="ARGININE BIOSYNTHESIS BIFUNCTIONAL PROTEIN ARGJ, MITOCHONDRIAL"/>
    <property type="match status" value="1"/>
</dbReference>
<evidence type="ECO:0000256" key="1">
    <source>
        <dbReference type="ARBA" id="ARBA00004496"/>
    </source>
</evidence>
<dbReference type="Gene3D" id="3.60.70.12">
    <property type="entry name" value="L-amino peptidase D-ALA esterase/amidase"/>
    <property type="match status" value="1"/>
</dbReference>
<comment type="similarity">
    <text evidence="2 8">Belongs to the ArgJ family.</text>
</comment>
<dbReference type="NCBIfam" id="NF003802">
    <property type="entry name" value="PRK05388.1"/>
    <property type="match status" value="1"/>
</dbReference>
<keyword evidence="7 8" id="KW-0012">Acyltransferase</keyword>
<feature type="site" description="Cleavage; by autolysis" evidence="8">
    <location>
        <begin position="178"/>
        <end position="179"/>
    </location>
</feature>
<feature type="site" description="Involved in the stabilization of negative charge on the oxyanion by the formation of the oxyanion hole" evidence="8">
    <location>
        <position position="109"/>
    </location>
</feature>
<feature type="chain" id="PRO_5023453286" description="Arginine biosynthesis bifunctional protein ArgJ alpha chain" evidence="8">
    <location>
        <begin position="1"/>
        <end position="178"/>
    </location>
</feature>
<comment type="function">
    <text evidence="8">Catalyzes two activities which are involved in the cyclic version of arginine biosynthesis: the synthesis of N-acetylglutamate from glutamate and acetyl-CoA as the acetyl donor, and of ornithine by transacetylation between N(2)-acetylornithine and glutamate.</text>
</comment>
<dbReference type="HAMAP" id="MF_01106">
    <property type="entry name" value="ArgJ"/>
    <property type="match status" value="1"/>
</dbReference>
<dbReference type="Proteomes" id="UP000253318">
    <property type="component" value="Unassembled WGS sequence"/>
</dbReference>
<evidence type="ECO:0000256" key="2">
    <source>
        <dbReference type="ARBA" id="ARBA00006774"/>
    </source>
</evidence>
<evidence type="ECO:0000256" key="7">
    <source>
        <dbReference type="ARBA" id="ARBA00023315"/>
    </source>
</evidence>
<feature type="binding site" evidence="8">
    <location>
        <position position="259"/>
    </location>
    <ligand>
        <name>substrate</name>
    </ligand>
</feature>
<dbReference type="InterPro" id="IPR042195">
    <property type="entry name" value="ArgJ_beta_C"/>
</dbReference>
<evidence type="ECO:0000313" key="9">
    <source>
        <dbReference type="EMBL" id="RCV59884.1"/>
    </source>
</evidence>
<keyword evidence="6 8" id="KW-0068">Autocatalytic cleavage</keyword>
<dbReference type="FunFam" id="3.10.20.340:FF:000003">
    <property type="entry name" value="Arginine biosynthesis bifunctional protein ArgJ"/>
    <property type="match status" value="1"/>
</dbReference>
<comment type="catalytic activity">
    <reaction evidence="8">
        <text>L-glutamate + acetyl-CoA = N-acetyl-L-glutamate + CoA + H(+)</text>
        <dbReference type="Rhea" id="RHEA:24292"/>
        <dbReference type="ChEBI" id="CHEBI:15378"/>
        <dbReference type="ChEBI" id="CHEBI:29985"/>
        <dbReference type="ChEBI" id="CHEBI:44337"/>
        <dbReference type="ChEBI" id="CHEBI:57287"/>
        <dbReference type="ChEBI" id="CHEBI:57288"/>
        <dbReference type="EC" id="2.3.1.1"/>
    </reaction>
</comment>
<keyword evidence="4 8" id="KW-0963">Cytoplasm</keyword>
<sequence length="383" mass="39065">MSVTAPRGFRAAGVAAGLKPGGARDVAVVINDGPSRAAAAVFTSNRVKAAPVLWSQQVLAGGRVRAVILNAGGANACTGAPGFQDTHTTAERVAAALEDSAAEIAVCSTGLIGERLDMPKLLAGADEAVATAARDGGLAAADAIRTTDTVAKIAFRRGAGYTIGGMAKGAGMLAPSLATMLSVVTTDADLTAEQCDRLLRAATRVTFDRVDADGCVSTNDTVLLLASGASGTVPDEDEFGALLTEVCHDLARQLIADAEGASKSIAIEVVGAASEDDAVTVARSIARNALFKCAIYGEDPNWGRVLAAVGTTDAAFDPDHLNVAINGVWVCRGGAVGDDRDKVDLKPREVTVTVDLSAGSHAATVWTTDLTVEYVHENSAYST</sequence>
<keyword evidence="10" id="KW-1185">Reference proteome</keyword>
<comment type="pathway">
    <text evidence="8">Amino-acid biosynthesis; L-arginine biosynthesis; N(2)-acetyl-L-ornithine from L-glutamate: step 1/4.</text>
</comment>
<protein>
    <recommendedName>
        <fullName evidence="8">Arginine biosynthesis bifunctional protein ArgJ</fullName>
    </recommendedName>
    <domain>
        <recommendedName>
            <fullName evidence="8">Glutamate N-acetyltransferase</fullName>
            <ecNumber evidence="8">2.3.1.35</ecNumber>
        </recommendedName>
        <alternativeName>
            <fullName evidence="8">Ornithine acetyltransferase</fullName>
            <shortName evidence="8">OATase</shortName>
        </alternativeName>
        <alternativeName>
            <fullName evidence="8">Ornithine transacetylase</fullName>
        </alternativeName>
    </domain>
    <domain>
        <recommendedName>
            <fullName evidence="8">Amino-acid acetyltransferase</fullName>
            <ecNumber evidence="8">2.3.1.1</ecNumber>
        </recommendedName>
        <alternativeName>
            <fullName evidence="8">N-acetylglutamate synthase</fullName>
            <shortName evidence="8">AGSase</shortName>
        </alternativeName>
    </domain>
    <component>
        <recommendedName>
            <fullName evidence="8">Arginine biosynthesis bifunctional protein ArgJ alpha chain</fullName>
        </recommendedName>
    </component>
    <component>
        <recommendedName>
            <fullName evidence="8">Arginine biosynthesis bifunctional protein ArgJ beta chain</fullName>
        </recommendedName>
    </component>
</protein>
<dbReference type="CDD" id="cd02152">
    <property type="entry name" value="OAT"/>
    <property type="match status" value="1"/>
</dbReference>
<dbReference type="UniPathway" id="UPA00068">
    <property type="reaction ID" value="UER00106"/>
</dbReference>
<proteinExistence type="inferred from homology"/>
<dbReference type="InterPro" id="IPR016117">
    <property type="entry name" value="ArgJ-like_dom_sf"/>
</dbReference>
<feature type="binding site" evidence="8">
    <location>
        <position position="146"/>
    </location>
    <ligand>
        <name>substrate</name>
    </ligand>
</feature>
<dbReference type="GO" id="GO:0006526">
    <property type="term" value="P:L-arginine biosynthetic process"/>
    <property type="evidence" value="ECO:0007669"/>
    <property type="project" value="UniProtKB-UniRule"/>
</dbReference>
<evidence type="ECO:0000256" key="8">
    <source>
        <dbReference type="HAMAP-Rule" id="MF_01106"/>
    </source>
</evidence>
<feature type="site" description="Involved in the stabilization of negative charge on the oxyanion by the formation of the oxyanion hole" evidence="8">
    <location>
        <position position="110"/>
    </location>
</feature>
<evidence type="ECO:0000313" key="10">
    <source>
        <dbReference type="Proteomes" id="UP000253318"/>
    </source>
</evidence>
<comment type="subcellular location">
    <subcellularLocation>
        <location evidence="1 8">Cytoplasm</location>
    </subcellularLocation>
</comment>
<gene>
    <name evidence="8" type="primary">argJ</name>
    <name evidence="9" type="ORF">DEF24_08590</name>
</gene>
<comment type="caution">
    <text evidence="9">The sequence shown here is derived from an EMBL/GenBank/DDBJ whole genome shotgun (WGS) entry which is preliminary data.</text>
</comment>
<evidence type="ECO:0000256" key="6">
    <source>
        <dbReference type="ARBA" id="ARBA00022813"/>
    </source>
</evidence>
<dbReference type="GO" id="GO:0006592">
    <property type="term" value="P:ornithine biosynthetic process"/>
    <property type="evidence" value="ECO:0007669"/>
    <property type="project" value="TreeGrafter"/>
</dbReference>
<keyword evidence="8" id="KW-0028">Amino-acid biosynthesis</keyword>
<dbReference type="GO" id="GO:0004042">
    <property type="term" value="F:L-glutamate N-acetyltransferase activity"/>
    <property type="evidence" value="ECO:0007669"/>
    <property type="project" value="UniProtKB-UniRule"/>
</dbReference>